<keyword evidence="3" id="KW-0808">Transferase</keyword>
<dbReference type="InterPro" id="IPR006134">
    <property type="entry name" value="DNA-dir_DNA_pol_B_multi_dom"/>
</dbReference>
<dbReference type="GO" id="GO:0008296">
    <property type="term" value="F:3'-5'-DNA exonuclease activity"/>
    <property type="evidence" value="ECO:0007669"/>
    <property type="project" value="TreeGrafter"/>
</dbReference>
<evidence type="ECO:0000256" key="4">
    <source>
        <dbReference type="ARBA" id="ARBA00022695"/>
    </source>
</evidence>
<comment type="similarity">
    <text evidence="1">Belongs to the DNA polymerase type-B family.</text>
</comment>
<evidence type="ECO:0000256" key="5">
    <source>
        <dbReference type="ARBA" id="ARBA00022932"/>
    </source>
</evidence>
<dbReference type="InterPro" id="IPR006172">
    <property type="entry name" value="DNA-dir_DNA_pol_B"/>
</dbReference>
<dbReference type="PANTHER" id="PTHR10322:SF23">
    <property type="entry name" value="DNA POLYMERASE DELTA CATALYTIC SUBUNIT"/>
    <property type="match status" value="1"/>
</dbReference>
<dbReference type="InterPro" id="IPR023211">
    <property type="entry name" value="DNA_pol_palm_dom_sf"/>
</dbReference>
<dbReference type="PROSITE" id="PS00116">
    <property type="entry name" value="DNA_POLYMERASE_B"/>
    <property type="match status" value="1"/>
</dbReference>
<protein>
    <recommendedName>
        <fullName evidence="2">DNA-directed DNA polymerase</fullName>
        <ecNumber evidence="2">2.7.7.7</ecNumber>
    </recommendedName>
</protein>
<dbReference type="Pfam" id="PF03104">
    <property type="entry name" value="DNA_pol_B_exo1"/>
    <property type="match status" value="1"/>
</dbReference>
<evidence type="ECO:0000256" key="2">
    <source>
        <dbReference type="ARBA" id="ARBA00012417"/>
    </source>
</evidence>
<dbReference type="Pfam" id="PF00136">
    <property type="entry name" value="DNA_pol_B"/>
    <property type="match status" value="1"/>
</dbReference>
<dbReference type="GO" id="GO:0043625">
    <property type="term" value="C:delta DNA polymerase complex"/>
    <property type="evidence" value="ECO:0007669"/>
    <property type="project" value="TreeGrafter"/>
</dbReference>
<dbReference type="GO" id="GO:0000166">
    <property type="term" value="F:nucleotide binding"/>
    <property type="evidence" value="ECO:0007669"/>
    <property type="project" value="InterPro"/>
</dbReference>
<feature type="domain" description="DNA-directed DNA polymerase family B exonuclease" evidence="9">
    <location>
        <begin position="161"/>
        <end position="395"/>
    </location>
</feature>
<dbReference type="InterPro" id="IPR036397">
    <property type="entry name" value="RNaseH_sf"/>
</dbReference>
<keyword evidence="6" id="KW-0238">DNA-binding</keyword>
<dbReference type="EC" id="2.7.7.7" evidence="2"/>
<dbReference type="AlphaFoldDB" id="A0A6C0IZL6"/>
<feature type="domain" description="DNA-directed DNA polymerase family B multifunctional" evidence="8">
    <location>
        <begin position="462"/>
        <end position="905"/>
    </location>
</feature>
<dbReference type="Gene3D" id="1.10.287.690">
    <property type="entry name" value="Helix hairpin bin"/>
    <property type="match status" value="1"/>
</dbReference>
<dbReference type="InterPro" id="IPR012337">
    <property type="entry name" value="RNaseH-like_sf"/>
</dbReference>
<evidence type="ECO:0000256" key="6">
    <source>
        <dbReference type="ARBA" id="ARBA00023125"/>
    </source>
</evidence>
<accession>A0A6C0IZL6</accession>
<dbReference type="GO" id="GO:0003887">
    <property type="term" value="F:DNA-directed DNA polymerase activity"/>
    <property type="evidence" value="ECO:0007669"/>
    <property type="project" value="UniProtKB-KW"/>
</dbReference>
<dbReference type="EMBL" id="MN740272">
    <property type="protein sequence ID" value="QHT97147.1"/>
    <property type="molecule type" value="Genomic_DNA"/>
</dbReference>
<evidence type="ECO:0000313" key="10">
    <source>
        <dbReference type="EMBL" id="QHT97147.1"/>
    </source>
</evidence>
<comment type="catalytic activity">
    <reaction evidence="7">
        <text>DNA(n) + a 2'-deoxyribonucleoside 5'-triphosphate = DNA(n+1) + diphosphate</text>
        <dbReference type="Rhea" id="RHEA:22508"/>
        <dbReference type="Rhea" id="RHEA-COMP:17339"/>
        <dbReference type="Rhea" id="RHEA-COMP:17340"/>
        <dbReference type="ChEBI" id="CHEBI:33019"/>
        <dbReference type="ChEBI" id="CHEBI:61560"/>
        <dbReference type="ChEBI" id="CHEBI:173112"/>
        <dbReference type="EC" id="2.7.7.7"/>
    </reaction>
</comment>
<dbReference type="PANTHER" id="PTHR10322">
    <property type="entry name" value="DNA POLYMERASE CATALYTIC SUBUNIT"/>
    <property type="match status" value="1"/>
</dbReference>
<reference evidence="10" key="1">
    <citation type="journal article" date="2020" name="Nature">
        <title>Giant virus diversity and host interactions through global metagenomics.</title>
        <authorList>
            <person name="Schulz F."/>
            <person name="Roux S."/>
            <person name="Paez-Espino D."/>
            <person name="Jungbluth S."/>
            <person name="Walsh D.A."/>
            <person name="Denef V.J."/>
            <person name="McMahon K.D."/>
            <person name="Konstantinidis K.T."/>
            <person name="Eloe-Fadrosh E.A."/>
            <person name="Kyrpides N.C."/>
            <person name="Woyke T."/>
        </authorList>
    </citation>
    <scope>NUCLEOTIDE SEQUENCE</scope>
    <source>
        <strain evidence="10">GVMAG-M-3300024510-1</strain>
    </source>
</reference>
<keyword evidence="4" id="KW-0548">Nucleotidyltransferase</keyword>
<dbReference type="Gene3D" id="1.10.132.60">
    <property type="entry name" value="DNA polymerase family B, C-terminal domain"/>
    <property type="match status" value="1"/>
</dbReference>
<dbReference type="Gene3D" id="3.30.420.10">
    <property type="entry name" value="Ribonuclease H-like superfamily/Ribonuclease H"/>
    <property type="match status" value="1"/>
</dbReference>
<dbReference type="SUPFAM" id="SSF53098">
    <property type="entry name" value="Ribonuclease H-like"/>
    <property type="match status" value="1"/>
</dbReference>
<dbReference type="SMART" id="SM00486">
    <property type="entry name" value="POLBc"/>
    <property type="match status" value="1"/>
</dbReference>
<dbReference type="InterPro" id="IPR043502">
    <property type="entry name" value="DNA/RNA_pol_sf"/>
</dbReference>
<dbReference type="InterPro" id="IPR006133">
    <property type="entry name" value="DNA-dir_DNA_pol_B_exonuc"/>
</dbReference>
<dbReference type="Gene3D" id="3.90.1600.10">
    <property type="entry name" value="Palm domain of DNA polymerase"/>
    <property type="match status" value="1"/>
</dbReference>
<evidence type="ECO:0000259" key="8">
    <source>
        <dbReference type="Pfam" id="PF00136"/>
    </source>
</evidence>
<evidence type="ECO:0000256" key="3">
    <source>
        <dbReference type="ARBA" id="ARBA00022679"/>
    </source>
</evidence>
<dbReference type="GO" id="GO:0006287">
    <property type="term" value="P:base-excision repair, gap-filling"/>
    <property type="evidence" value="ECO:0007669"/>
    <property type="project" value="TreeGrafter"/>
</dbReference>
<keyword evidence="5" id="KW-0239">DNA-directed DNA polymerase</keyword>
<evidence type="ECO:0000259" key="9">
    <source>
        <dbReference type="Pfam" id="PF03104"/>
    </source>
</evidence>
<dbReference type="GO" id="GO:0045004">
    <property type="term" value="P:DNA replication proofreading"/>
    <property type="evidence" value="ECO:0007669"/>
    <property type="project" value="TreeGrafter"/>
</dbReference>
<dbReference type="PRINTS" id="PR00106">
    <property type="entry name" value="DNAPOLB"/>
</dbReference>
<dbReference type="InterPro" id="IPR017964">
    <property type="entry name" value="DNA-dir_DNA_pol_B_CS"/>
</dbReference>
<dbReference type="GO" id="GO:0003677">
    <property type="term" value="F:DNA binding"/>
    <property type="evidence" value="ECO:0007669"/>
    <property type="project" value="UniProtKB-KW"/>
</dbReference>
<dbReference type="InterPro" id="IPR050240">
    <property type="entry name" value="DNA_pol_type-B"/>
</dbReference>
<proteinExistence type="inferred from homology"/>
<dbReference type="Gene3D" id="3.30.342.10">
    <property type="entry name" value="DNA Polymerase, chain B, domain 1"/>
    <property type="match status" value="1"/>
</dbReference>
<evidence type="ECO:0000256" key="7">
    <source>
        <dbReference type="ARBA" id="ARBA00049244"/>
    </source>
</evidence>
<dbReference type="InterPro" id="IPR042087">
    <property type="entry name" value="DNA_pol_B_thumb"/>
</dbReference>
<evidence type="ECO:0000256" key="1">
    <source>
        <dbReference type="ARBA" id="ARBA00005755"/>
    </source>
</evidence>
<name>A0A6C0IZL6_9ZZZZ</name>
<dbReference type="SUPFAM" id="SSF56672">
    <property type="entry name" value="DNA/RNA polymerases"/>
    <property type="match status" value="1"/>
</dbReference>
<dbReference type="GO" id="GO:0006297">
    <property type="term" value="P:nucleotide-excision repair, DNA gap filling"/>
    <property type="evidence" value="ECO:0007669"/>
    <property type="project" value="TreeGrafter"/>
</dbReference>
<organism evidence="10">
    <name type="scientific">viral metagenome</name>
    <dbReference type="NCBI Taxonomy" id="1070528"/>
    <lineage>
        <taxon>unclassified sequences</taxon>
        <taxon>metagenomes</taxon>
        <taxon>organismal metagenomes</taxon>
    </lineage>
</organism>
<sequence>MVILHNESTWAQYRRRQRTISPAKLEFMVTQIEEDSRFSIIRLFGVTREGDSVHCALKGFYHYFYCEMPPSLHASQLDDLRVLWNKDLESRTIRSIEAVRRETLAFYKSFDGADPKQDFLKITLNNPRDMRIIKPYIALGNVPLPNGQRCSRVLQMYEEDGVDFISRFMCDNNVVGFGWCRLDQYTLVSELQSTTTFDVTCTLDNFHAFTPKDDPAEFGAIAPLRIVDFDIECMASKGFPTPTNDPVIMIGVQVHDGQRLIIDTVLFTSSDNTVNDWNDVVLARYDTEEQLLFGFAKLCSAIDYDISRNYNGKFFDWPYLFDRATVLNMDRRFCEALSRLVSTNARIFPTYEKMQSGQYDRHITRTITIPGRSDFDICSVVKAQEKLVSYRLNAVSLEYLGQTKEDVHHSMISVLYNGSAADRLRLARYCRKDAMLCKMIDEKQMYLLRYIEQARVCRVLLDVLVDQGQQAKVLALILEKGLRDGLVLPIKRMLTSYKPTGQFEGGLVLEPDIGFHERPIVCLDFNSLYPSEGTSQNYCYTTLLRPEDVARMKPEDVNISPAGHAFVRQHIKRGLLPRLWIELLAARKVAKNDMKRCFDLAKSEKDPVKKSDFLFQGNVQNARQLAIKLVANAMYGFTGVDPDKGGYLPCFEVSEAITSSGRNDLQAVINWIKLHYPEAKVRYGDTDSVMVEPGCTTVKDAMEWMHKVAKEINKDIYSSRDPMKLAPEKVMWPTLFQAKKHYIAGYYEESAETMDKIYYKGIEVVRRDACQLMRTCLEECCDKIFRDRDVSGAVEIAKRTIERLYKNEVDMSELVISKSLSQNPDDYSSAQAHTMLAQKMAKRDPNNAPSVGDRIPYVMVGSGTKDVRFLSEDPLYALEHEMPINVEYYIENQLKKPLQRLFQPIIGERKTQQIFSGEHTRTRVQQQSSKKQKIGIMSFIRVTRSCSSCSQSYDPEQHRHASLCPTCLEKNIDSEESMKKEVYSKTKALYDEQFAICQKCQGSDRDPVLCMASDCVQLYKRKAAEFRCTKALQDLEDIHKFMPS</sequence>